<evidence type="ECO:0000259" key="10">
    <source>
        <dbReference type="Pfam" id="PF01055"/>
    </source>
</evidence>
<dbReference type="InterPro" id="IPR048395">
    <property type="entry name" value="Glyco_hydro_31_C"/>
</dbReference>
<dbReference type="EMBL" id="JABFUD020000020">
    <property type="protein sequence ID" value="KAI5064036.1"/>
    <property type="molecule type" value="Genomic_DNA"/>
</dbReference>
<keyword evidence="14" id="KW-1185">Reference proteome</keyword>
<accession>A0A9D4UBJ9</accession>
<evidence type="ECO:0000259" key="11">
    <source>
        <dbReference type="Pfam" id="PF13802"/>
    </source>
</evidence>
<dbReference type="Proteomes" id="UP000886520">
    <property type="component" value="Chromosome 20"/>
</dbReference>
<dbReference type="GO" id="GO:0005975">
    <property type="term" value="P:carbohydrate metabolic process"/>
    <property type="evidence" value="ECO:0007669"/>
    <property type="project" value="InterPro"/>
</dbReference>
<evidence type="ECO:0000256" key="6">
    <source>
        <dbReference type="ARBA" id="ARBA00023180"/>
    </source>
</evidence>
<gene>
    <name evidence="13" type="ORF">GOP47_0020706</name>
</gene>
<dbReference type="SUPFAM" id="SSF51445">
    <property type="entry name" value="(Trans)glycosidases"/>
    <property type="match status" value="1"/>
</dbReference>
<dbReference type="InterPro" id="IPR013780">
    <property type="entry name" value="Glyco_hydro_b"/>
</dbReference>
<dbReference type="InterPro" id="IPR011013">
    <property type="entry name" value="Gal_mutarotase_sf_dom"/>
</dbReference>
<feature type="domain" description="Glycoside hydrolase family 31 N-terminal" evidence="11">
    <location>
        <begin position="91"/>
        <end position="249"/>
    </location>
</feature>
<dbReference type="InterPro" id="IPR017853">
    <property type="entry name" value="GH"/>
</dbReference>
<organism evidence="13 14">
    <name type="scientific">Adiantum capillus-veneris</name>
    <name type="common">Maidenhair fern</name>
    <dbReference type="NCBI Taxonomy" id="13818"/>
    <lineage>
        <taxon>Eukaryota</taxon>
        <taxon>Viridiplantae</taxon>
        <taxon>Streptophyta</taxon>
        <taxon>Embryophyta</taxon>
        <taxon>Tracheophyta</taxon>
        <taxon>Polypodiopsida</taxon>
        <taxon>Polypodiidae</taxon>
        <taxon>Polypodiales</taxon>
        <taxon>Pteridineae</taxon>
        <taxon>Pteridaceae</taxon>
        <taxon>Vittarioideae</taxon>
        <taxon>Adiantum</taxon>
    </lineage>
</organism>
<dbReference type="SUPFAM" id="SSF74650">
    <property type="entry name" value="Galactose mutarotase-like"/>
    <property type="match status" value="1"/>
</dbReference>
<dbReference type="Gene3D" id="2.60.40.1760">
    <property type="entry name" value="glycosyl hydrolase (family 31)"/>
    <property type="match status" value="1"/>
</dbReference>
<dbReference type="SUPFAM" id="SSF51011">
    <property type="entry name" value="Glycosyl hydrolase domain"/>
    <property type="match status" value="1"/>
</dbReference>
<dbReference type="PROSITE" id="PS00129">
    <property type="entry name" value="GLYCOSYL_HYDROL_F31_1"/>
    <property type="match status" value="1"/>
</dbReference>
<evidence type="ECO:0000256" key="5">
    <source>
        <dbReference type="ARBA" id="ARBA00022801"/>
    </source>
</evidence>
<keyword evidence="6" id="KW-0325">Glycoprotein</keyword>
<name>A0A9D4UBJ9_ADICA</name>
<evidence type="ECO:0000256" key="7">
    <source>
        <dbReference type="ARBA" id="ARBA00023295"/>
    </source>
</evidence>
<comment type="similarity">
    <text evidence="2 9">Belongs to the glycosyl hydrolase 31 family.</text>
</comment>
<evidence type="ECO:0000256" key="4">
    <source>
        <dbReference type="ARBA" id="ARBA00022729"/>
    </source>
</evidence>
<evidence type="ECO:0000256" key="3">
    <source>
        <dbReference type="ARBA" id="ARBA00012741"/>
    </source>
</evidence>
<sequence>MSLVMPKVSKRVAGTSSVYQIEAWRSSWSPSLVSIAEEENDGAAESISGGYKVTSISHQGKSVEAVLQAISPSSSTFGPDIPLLQLHAGYVSKDIFHVHITDKAEPRWEVPDTLLPRQHTQHLSLAQSTSSEFSFSYTESPFGFSITRTSTGEVLFNSTSPSSNLDSLVFKDQYLEISTSVPVTSSLYGFGESTLPAGFKLVPGNKYTLWAEDVGSVNPNINLYASLPFYMDARSNGNVHGVLLLNSNGMDVLYEAELLTYKVIGGVLDFYFFAGPSPLSVMEQFTKLIGRPAPMPYWSLGFHQCRYGYKNITDVETVVATYKAKNIPLDVMWNDIDYMDVYKDFTFDPINYPVDQVKVFVDKLHADGQKYVIIIDPGIKYEANYSTYQHGIEKDVFIKDVNGDNYLGQVWPGPVHFPDFLHPNADSFWTKEINDFHDIVPFDGLWIDMNEASNFCTGISCTLPTDSSCPNLEEQTTCCLVCSDANMTQWDDPPYKINSSNGERPLGNKTIATSATHFGGILEYDAHNLYGFSEAIVTNRALRRSLKKRPFVLSRSTFIGSGAYTAHWTGDNGATWNDLAYSIVGVLNSGLVGIPMVGADICGFSGDTWEELCNRWIQVGAFYPFARDHSEKNSKRQELYLWDSVTDSAKKALSLRYRLLPFLYTLVFEAHKTGAPMARPLFFHFNEDPSIYAIDKQFLLGQSVLVSPVLTPNTTEVKAYFPAGTWYNLFDYSQLISNGDKGSYHTVAAPMDTINVHVHEGSILPLQEAALTTVAARKTPFTLVIAFSMKQGGEDAGKAEGALFLDNGEDVVMGLESGKSTFVKFNARRNERNYGVESVVKEGSFALKNGWVLQKIVVLGTSSVPRRLLVNGREAVHTVQVNKASRVSLVISGLGLAIGRPFTLHWTV</sequence>
<dbReference type="InterPro" id="IPR030458">
    <property type="entry name" value="Glyco_hydro_31_AS"/>
</dbReference>
<dbReference type="AlphaFoldDB" id="A0A9D4UBJ9"/>
<dbReference type="PANTHER" id="PTHR22762">
    <property type="entry name" value="ALPHA-GLUCOSIDASE"/>
    <property type="match status" value="1"/>
</dbReference>
<keyword evidence="7 9" id="KW-0326">Glycosidase</keyword>
<comment type="caution">
    <text evidence="13">The sequence shown here is derived from an EMBL/GenBank/DDBJ whole genome shotgun (WGS) entry which is preliminary data.</text>
</comment>
<dbReference type="CDD" id="cd06602">
    <property type="entry name" value="GH31_MGAM_SI_GAA"/>
    <property type="match status" value="1"/>
</dbReference>
<keyword evidence="5 9" id="KW-0378">Hydrolase</keyword>
<evidence type="ECO:0000256" key="8">
    <source>
        <dbReference type="ARBA" id="ARBA00041343"/>
    </source>
</evidence>
<dbReference type="InterPro" id="IPR000322">
    <property type="entry name" value="Glyco_hydro_31_TIM"/>
</dbReference>
<reference evidence="13" key="1">
    <citation type="submission" date="2021-01" db="EMBL/GenBank/DDBJ databases">
        <title>Adiantum capillus-veneris genome.</title>
        <authorList>
            <person name="Fang Y."/>
            <person name="Liao Q."/>
        </authorList>
    </citation>
    <scope>NUCLEOTIDE SEQUENCE</scope>
    <source>
        <strain evidence="13">H3</strain>
        <tissue evidence="13">Leaf</tissue>
    </source>
</reference>
<evidence type="ECO:0000313" key="14">
    <source>
        <dbReference type="Proteomes" id="UP000886520"/>
    </source>
</evidence>
<evidence type="ECO:0000256" key="2">
    <source>
        <dbReference type="ARBA" id="ARBA00007806"/>
    </source>
</evidence>
<dbReference type="Pfam" id="PF21365">
    <property type="entry name" value="Glyco_hydro_31_3rd"/>
    <property type="match status" value="1"/>
</dbReference>
<evidence type="ECO:0000256" key="9">
    <source>
        <dbReference type="RuleBase" id="RU361185"/>
    </source>
</evidence>
<dbReference type="GO" id="GO:0090599">
    <property type="term" value="F:alpha-glucosidase activity"/>
    <property type="evidence" value="ECO:0007669"/>
    <property type="project" value="UniProtKB-ARBA"/>
</dbReference>
<feature type="domain" description="Glycosyl hydrolase family 31 C-terminal" evidence="12">
    <location>
        <begin position="674"/>
        <end position="764"/>
    </location>
</feature>
<dbReference type="InterPro" id="IPR030459">
    <property type="entry name" value="Glyco_hydro_31_CS"/>
</dbReference>
<dbReference type="InterPro" id="IPR025887">
    <property type="entry name" value="Glyco_hydro_31_N_dom"/>
</dbReference>
<dbReference type="CDD" id="cd14752">
    <property type="entry name" value="GH31_N"/>
    <property type="match status" value="1"/>
</dbReference>
<dbReference type="OrthoDB" id="5839090at2759"/>
<protein>
    <recommendedName>
        <fullName evidence="3">alpha-glucosidase</fullName>
        <ecNumber evidence="3">3.2.1.20</ecNumber>
    </recommendedName>
    <alternativeName>
        <fullName evidence="8">Maltase</fullName>
    </alternativeName>
</protein>
<keyword evidence="4" id="KW-0732">Signal</keyword>
<dbReference type="EC" id="3.2.1.20" evidence="3"/>
<evidence type="ECO:0000313" key="13">
    <source>
        <dbReference type="EMBL" id="KAI5064036.1"/>
    </source>
</evidence>
<dbReference type="PROSITE" id="PS00707">
    <property type="entry name" value="GLYCOSYL_HYDROL_F31_2"/>
    <property type="match status" value="1"/>
</dbReference>
<dbReference type="Gene3D" id="2.60.40.1180">
    <property type="entry name" value="Golgi alpha-mannosidase II"/>
    <property type="match status" value="2"/>
</dbReference>
<evidence type="ECO:0000259" key="12">
    <source>
        <dbReference type="Pfam" id="PF21365"/>
    </source>
</evidence>
<dbReference type="Gene3D" id="3.20.20.80">
    <property type="entry name" value="Glycosidases"/>
    <property type="match status" value="1"/>
</dbReference>
<dbReference type="FunFam" id="2.60.40.1180:FF:000044">
    <property type="entry name" value="Alpha-glucosidase 1"/>
    <property type="match status" value="1"/>
</dbReference>
<dbReference type="Pfam" id="PF13802">
    <property type="entry name" value="Gal_mutarotas_2"/>
    <property type="match status" value="1"/>
</dbReference>
<dbReference type="PANTHER" id="PTHR22762:SF133">
    <property type="entry name" value="P-TYPE DOMAIN-CONTAINING PROTEIN"/>
    <property type="match status" value="1"/>
</dbReference>
<comment type="catalytic activity">
    <reaction evidence="1">
        <text>Hydrolysis of terminal, non-reducing (1-&gt;4)-linked alpha-D-glucose residues with release of alpha-D-glucose.</text>
        <dbReference type="EC" id="3.2.1.20"/>
    </reaction>
</comment>
<feature type="domain" description="Glycoside hydrolase family 31 TIM barrel" evidence="10">
    <location>
        <begin position="292"/>
        <end position="666"/>
    </location>
</feature>
<dbReference type="Pfam" id="PF01055">
    <property type="entry name" value="Glyco_hydro_31_2nd"/>
    <property type="match status" value="1"/>
</dbReference>
<evidence type="ECO:0000256" key="1">
    <source>
        <dbReference type="ARBA" id="ARBA00001657"/>
    </source>
</evidence>
<dbReference type="GO" id="GO:0030246">
    <property type="term" value="F:carbohydrate binding"/>
    <property type="evidence" value="ECO:0007669"/>
    <property type="project" value="InterPro"/>
</dbReference>
<dbReference type="FunFam" id="3.20.20.80:FF:000016">
    <property type="entry name" value="Maltase-glucoamylase, intestinal"/>
    <property type="match status" value="1"/>
</dbReference>
<proteinExistence type="inferred from homology"/>